<feature type="transmembrane region" description="Helical" evidence="1">
    <location>
        <begin position="49"/>
        <end position="74"/>
    </location>
</feature>
<evidence type="ECO:0000313" key="3">
    <source>
        <dbReference type="Proteomes" id="UP000065822"/>
    </source>
</evidence>
<evidence type="ECO:0000313" key="2">
    <source>
        <dbReference type="EMBL" id="AMD84333.1"/>
    </source>
</evidence>
<sequence length="165" mass="19244">MTNIARKPMTAAELTKAKRKYHRSLTLAIFVGICFSFFCYAIHQNLDSTLMYIFFVAFIICTIMIYIGIFKLLFSENSIKQDLLHKNKICVSLHIEKMQCASGIDNDYRLFFEPNDYLHSYIVGVKTYHSLKEGDIIDIEITEFGKWILSIKHNDTSIEYKGYIK</sequence>
<protein>
    <submittedName>
        <fullName evidence="2">Uncharacterized protein</fullName>
    </submittedName>
</protein>
<gene>
    <name evidence="2" type="ORF">AXF12_01550</name>
</gene>
<organism evidence="2 3">
    <name type="scientific">Capnocytophaga haemolytica</name>
    <dbReference type="NCBI Taxonomy" id="45243"/>
    <lineage>
        <taxon>Bacteria</taxon>
        <taxon>Pseudomonadati</taxon>
        <taxon>Bacteroidota</taxon>
        <taxon>Flavobacteriia</taxon>
        <taxon>Flavobacteriales</taxon>
        <taxon>Flavobacteriaceae</taxon>
        <taxon>Capnocytophaga</taxon>
    </lineage>
</organism>
<proteinExistence type="predicted"/>
<keyword evidence="1" id="KW-1133">Transmembrane helix</keyword>
<keyword evidence="1" id="KW-0812">Transmembrane</keyword>
<name>A0ABM5XAZ2_9FLAO</name>
<reference evidence="2 3" key="1">
    <citation type="submission" date="2016-02" db="EMBL/GenBank/DDBJ databases">
        <authorList>
            <person name="Holder M.E."/>
            <person name="Ajami N.J."/>
            <person name="Petrosino J.F."/>
        </authorList>
    </citation>
    <scope>NUCLEOTIDE SEQUENCE [LARGE SCALE GENOMIC DNA]</scope>
    <source>
        <strain evidence="2 3">CCUG 32990</strain>
    </source>
</reference>
<keyword evidence="3" id="KW-1185">Reference proteome</keyword>
<feature type="transmembrane region" description="Helical" evidence="1">
    <location>
        <begin position="21"/>
        <end position="43"/>
    </location>
</feature>
<accession>A0ABM5XAZ2</accession>
<dbReference type="EMBL" id="CP014227">
    <property type="protein sequence ID" value="AMD84333.1"/>
    <property type="molecule type" value="Genomic_DNA"/>
</dbReference>
<dbReference type="Proteomes" id="UP000065822">
    <property type="component" value="Chromosome"/>
</dbReference>
<evidence type="ECO:0000256" key="1">
    <source>
        <dbReference type="SAM" id="Phobius"/>
    </source>
</evidence>
<keyword evidence="1" id="KW-0472">Membrane</keyword>
<dbReference type="RefSeq" id="WP_066427900.1">
    <property type="nucleotide sequence ID" value="NZ_CP014227.1"/>
</dbReference>